<dbReference type="RefSeq" id="WP_227704207.1">
    <property type="nucleotide sequence ID" value="NZ_JBEAAL010000008.1"/>
</dbReference>
<comment type="caution">
    <text evidence="1">The sequence shown here is derived from an EMBL/GenBank/DDBJ whole genome shotgun (WGS) entry which is preliminary data.</text>
</comment>
<keyword evidence="2" id="KW-1185">Reference proteome</keyword>
<protein>
    <submittedName>
        <fullName evidence="1">DUF1488 domain-containing protein</fullName>
    </submittedName>
</protein>
<reference evidence="1 2" key="1">
    <citation type="submission" date="2024-05" db="EMBL/GenBank/DDBJ databases">
        <title>Neorhizobium sp. Rsf11, a plant growth promoting and heavy metal resistant PAH-degrader.</title>
        <authorList>
            <person name="Golubev S.N."/>
            <person name="Muratova A.Y."/>
            <person name="Markelova M.I."/>
        </authorList>
    </citation>
    <scope>NUCLEOTIDE SEQUENCE [LARGE SCALE GENOMIC DNA]</scope>
    <source>
        <strain evidence="1 2">Rsf11</strain>
    </source>
</reference>
<dbReference type="InterPro" id="IPR036692">
    <property type="entry name" value="Shew3726-like_sf"/>
</dbReference>
<dbReference type="InterPro" id="IPR009962">
    <property type="entry name" value="DUF1488"/>
</dbReference>
<sequence length="88" mass="9883">MPLSFPNSARSYDDAHRRVRFLGHDGMFEVHFYVPAEVLAGALSQRTASEDDYLASFDALRPRILKVAKAVYAATRNGTITLGLEHFR</sequence>
<dbReference type="Pfam" id="PF07369">
    <property type="entry name" value="DUF1488"/>
    <property type="match status" value="1"/>
</dbReference>
<dbReference type="Proteomes" id="UP001496627">
    <property type="component" value="Unassembled WGS sequence"/>
</dbReference>
<name>A0ABV0M2H0_9HYPH</name>
<dbReference type="EMBL" id="JBEAAL010000008">
    <property type="protein sequence ID" value="MEQ1406062.1"/>
    <property type="molecule type" value="Genomic_DNA"/>
</dbReference>
<evidence type="ECO:0000313" key="2">
    <source>
        <dbReference type="Proteomes" id="UP001496627"/>
    </source>
</evidence>
<dbReference type="SUPFAM" id="SSF160272">
    <property type="entry name" value="Shew3726-like"/>
    <property type="match status" value="1"/>
</dbReference>
<accession>A0ABV0M2H0</accession>
<gene>
    <name evidence="1" type="ORF">ABK249_14050</name>
</gene>
<proteinExistence type="predicted"/>
<evidence type="ECO:0000313" key="1">
    <source>
        <dbReference type="EMBL" id="MEQ1406062.1"/>
    </source>
</evidence>
<organism evidence="1 2">
    <name type="scientific">Neorhizobium phenanthreniclasticum</name>
    <dbReference type="NCBI Taxonomy" id="3157917"/>
    <lineage>
        <taxon>Bacteria</taxon>
        <taxon>Pseudomonadati</taxon>
        <taxon>Pseudomonadota</taxon>
        <taxon>Alphaproteobacteria</taxon>
        <taxon>Hyphomicrobiales</taxon>
        <taxon>Rhizobiaceae</taxon>
        <taxon>Rhizobium/Agrobacterium group</taxon>
        <taxon>Neorhizobium</taxon>
    </lineage>
</organism>